<sequence length="365" mass="38891">MKSLKDSSNDITKVMLAGFIVSGSLLLMVVFCTVIDVVASCMGDASRDLKGISQGDPKQYNDQYTVQSYGAVTCGEAAMTMIFNAYAGTDKYKIADVLQKGEPYNLYIRGEGTDTTKVPVVSKLFGMQAEIHHFDLDKIIESANNGNPVMVLIHSPYTPGGGHFIVVVGGDAQNVRIADSGAPAGSSMLLRTTTRAWLLSYNGNYDYVTFKPDGATGGGTACDQQSGSPNPTGSTTLANNDAVKMLANAGITVTSSGNCSNRNSFSCTSLDQVRSKTIQGIIAFQKASSCKITITGGTENGHAGGTYSHSNGYKLDIAPTSCVTNYIHSHYKYKGLRSGDNAPMYDDPNGNRFANEGSHWDIVFY</sequence>
<reference evidence="2" key="1">
    <citation type="submission" date="2020-10" db="EMBL/GenBank/DDBJ databases">
        <title>Taxonomic study of unclassified bacteria belonging to the class Ktedonobacteria.</title>
        <authorList>
            <person name="Yabe S."/>
            <person name="Wang C.M."/>
            <person name="Zheng Y."/>
            <person name="Sakai Y."/>
            <person name="Cavaletti L."/>
            <person name="Monciardini P."/>
            <person name="Donadio S."/>
        </authorList>
    </citation>
    <scope>NUCLEOTIDE SEQUENCE</scope>
    <source>
        <strain evidence="2">ID150040</strain>
    </source>
</reference>
<organism evidence="2 3">
    <name type="scientific">Reticulibacter mediterranei</name>
    <dbReference type="NCBI Taxonomy" id="2778369"/>
    <lineage>
        <taxon>Bacteria</taxon>
        <taxon>Bacillati</taxon>
        <taxon>Chloroflexota</taxon>
        <taxon>Ktedonobacteria</taxon>
        <taxon>Ktedonobacterales</taxon>
        <taxon>Reticulibacteraceae</taxon>
        <taxon>Reticulibacter</taxon>
    </lineage>
</organism>
<feature type="domain" description="Peptidase C39-like" evidence="1">
    <location>
        <begin position="64"/>
        <end position="180"/>
    </location>
</feature>
<evidence type="ECO:0000313" key="3">
    <source>
        <dbReference type="Proteomes" id="UP000597444"/>
    </source>
</evidence>
<evidence type="ECO:0000313" key="2">
    <source>
        <dbReference type="EMBL" id="GHO93755.1"/>
    </source>
</evidence>
<dbReference type="EMBL" id="BNJK01000001">
    <property type="protein sequence ID" value="GHO93755.1"/>
    <property type="molecule type" value="Genomic_DNA"/>
</dbReference>
<dbReference type="RefSeq" id="WP_220204525.1">
    <property type="nucleotide sequence ID" value="NZ_BNJK01000001.1"/>
</dbReference>
<name>A0A8J3IJR0_9CHLR</name>
<accession>A0A8J3IJR0</accession>
<comment type="caution">
    <text evidence="2">The sequence shown here is derived from an EMBL/GenBank/DDBJ whole genome shotgun (WGS) entry which is preliminary data.</text>
</comment>
<protein>
    <recommendedName>
        <fullName evidence="1">Peptidase C39-like domain-containing protein</fullName>
    </recommendedName>
</protein>
<dbReference type="Proteomes" id="UP000597444">
    <property type="component" value="Unassembled WGS sequence"/>
</dbReference>
<dbReference type="AlphaFoldDB" id="A0A8J3IJR0"/>
<keyword evidence="3" id="KW-1185">Reference proteome</keyword>
<gene>
    <name evidence="2" type="ORF">KSF_038030</name>
</gene>
<dbReference type="Gene3D" id="3.90.70.10">
    <property type="entry name" value="Cysteine proteinases"/>
    <property type="match status" value="1"/>
</dbReference>
<proteinExistence type="predicted"/>
<dbReference type="InterPro" id="IPR039564">
    <property type="entry name" value="Peptidase_C39-like"/>
</dbReference>
<evidence type="ECO:0000259" key="1">
    <source>
        <dbReference type="Pfam" id="PF13529"/>
    </source>
</evidence>
<dbReference type="Pfam" id="PF13529">
    <property type="entry name" value="Peptidase_C39_2"/>
    <property type="match status" value="1"/>
</dbReference>